<accession>A0A2P6NGK3</accession>
<keyword evidence="4" id="KW-1185">Reference proteome</keyword>
<feature type="disulfide bond" evidence="1">
    <location>
        <begin position="186"/>
        <end position="196"/>
    </location>
</feature>
<dbReference type="PIRSF" id="PIRSF002703">
    <property type="entry name" value="Thaumatin"/>
    <property type="match status" value="1"/>
</dbReference>
<organism evidence="3 4">
    <name type="scientific">Planoprotostelium fungivorum</name>
    <dbReference type="NCBI Taxonomy" id="1890364"/>
    <lineage>
        <taxon>Eukaryota</taxon>
        <taxon>Amoebozoa</taxon>
        <taxon>Evosea</taxon>
        <taxon>Variosea</taxon>
        <taxon>Cavosteliida</taxon>
        <taxon>Cavosteliaceae</taxon>
        <taxon>Planoprotostelium</taxon>
    </lineage>
</organism>
<evidence type="ECO:0000256" key="1">
    <source>
        <dbReference type="PIRSR" id="PIRSR002703-1"/>
    </source>
</evidence>
<protein>
    <submittedName>
        <fullName evidence="3">Pathogenesis-related thaumatin-like protein</fullName>
    </submittedName>
</protein>
<reference evidence="3 4" key="1">
    <citation type="journal article" date="2018" name="Genome Biol. Evol.">
        <title>Multiple Roots of Fruiting Body Formation in Amoebozoa.</title>
        <authorList>
            <person name="Hillmann F."/>
            <person name="Forbes G."/>
            <person name="Novohradska S."/>
            <person name="Ferling I."/>
            <person name="Riege K."/>
            <person name="Groth M."/>
            <person name="Westermann M."/>
            <person name="Marz M."/>
            <person name="Spaller T."/>
            <person name="Winckler T."/>
            <person name="Schaap P."/>
            <person name="Glockner G."/>
        </authorList>
    </citation>
    <scope>NUCLEOTIDE SEQUENCE [LARGE SCALE GENOMIC DNA]</scope>
    <source>
        <strain evidence="3 4">Jena</strain>
    </source>
</reference>
<dbReference type="InterPro" id="IPR037176">
    <property type="entry name" value="Osmotin/thaumatin-like_sf"/>
</dbReference>
<dbReference type="Gene3D" id="2.60.110.10">
    <property type="entry name" value="Thaumatin"/>
    <property type="match status" value="1"/>
</dbReference>
<feature type="disulfide bond" evidence="1">
    <location>
        <begin position="143"/>
        <end position="226"/>
    </location>
</feature>
<dbReference type="AlphaFoldDB" id="A0A2P6NGK3"/>
<evidence type="ECO:0000313" key="3">
    <source>
        <dbReference type="EMBL" id="PRP83071.1"/>
    </source>
</evidence>
<feature type="signal peptide" evidence="2">
    <location>
        <begin position="1"/>
        <end position="20"/>
    </location>
</feature>
<feature type="disulfide bond" evidence="1">
    <location>
        <begin position="148"/>
        <end position="209"/>
    </location>
</feature>
<dbReference type="OrthoDB" id="430315at2759"/>
<dbReference type="InParanoid" id="A0A2P6NGK3"/>
<dbReference type="SMART" id="SM00205">
    <property type="entry name" value="THN"/>
    <property type="match status" value="1"/>
</dbReference>
<keyword evidence="1" id="KW-1015">Disulfide bond</keyword>
<name>A0A2P6NGK3_9EUKA</name>
<feature type="disulfide bond" evidence="1">
    <location>
        <begin position="156"/>
        <end position="172"/>
    </location>
</feature>
<gene>
    <name evidence="3" type="ORF">PROFUN_09667</name>
</gene>
<feature type="chain" id="PRO_5015140352" evidence="2">
    <location>
        <begin position="21"/>
        <end position="239"/>
    </location>
</feature>
<dbReference type="PANTHER" id="PTHR31048">
    <property type="entry name" value="OS03G0233200 PROTEIN"/>
    <property type="match status" value="1"/>
</dbReference>
<dbReference type="Pfam" id="PF00314">
    <property type="entry name" value="Thaumatin"/>
    <property type="match status" value="1"/>
</dbReference>
<dbReference type="EMBL" id="MDYQ01000090">
    <property type="protein sequence ID" value="PRP83071.1"/>
    <property type="molecule type" value="Genomic_DNA"/>
</dbReference>
<dbReference type="Proteomes" id="UP000241769">
    <property type="component" value="Unassembled WGS sequence"/>
</dbReference>
<evidence type="ECO:0000313" key="4">
    <source>
        <dbReference type="Proteomes" id="UP000241769"/>
    </source>
</evidence>
<evidence type="ECO:0000256" key="2">
    <source>
        <dbReference type="SAM" id="SignalP"/>
    </source>
</evidence>
<comment type="caution">
    <text evidence="3">The sequence shown here is derived from an EMBL/GenBank/DDBJ whole genome shotgun (WGS) entry which is preliminary data.</text>
</comment>
<feature type="disulfide bond" evidence="1">
    <location>
        <begin position="176"/>
        <end position="185"/>
    </location>
</feature>
<dbReference type="SUPFAM" id="SSF49870">
    <property type="entry name" value="Osmotin, thaumatin-like protein"/>
    <property type="match status" value="1"/>
</dbReference>
<dbReference type="InterPro" id="IPR001938">
    <property type="entry name" value="Thaumatin"/>
</dbReference>
<keyword evidence="2" id="KW-0732">Signal</keyword>
<dbReference type="STRING" id="1890364.A0A2P6NGK3"/>
<sequence>MNARHQHIIVLCLIIYHVSGQLFNFPPLSSSLPSIAAPGTSLPVARAHRNFIVLNNCTFGLTAYNSKMGQKWLNSGESMAYQVPKEWSGRIWAQRKEDPDIPLYTLAEWTLDAYMGMDFYDVSLVDGFNVPMSIIPTKGKGACLSPSCSEDVTEDCPSDLAYHDDHGRVIACQSACSKFSTDGFCCRNEWNDPLKCKASVYADFFKRKCPTAYSYAYNDNTSTFTCTAADYKIVFCPSN</sequence>
<proteinExistence type="predicted"/>
<dbReference type="PROSITE" id="PS51367">
    <property type="entry name" value="THAUMATIN_2"/>
    <property type="match status" value="1"/>
</dbReference>